<reference evidence="1 2" key="1">
    <citation type="submission" date="2019-03" db="EMBL/GenBank/DDBJ databases">
        <title>Genomic Encyclopedia of Type Strains, Phase IV (KMG-IV): sequencing the most valuable type-strain genomes for metagenomic binning, comparative biology and taxonomic classification.</title>
        <authorList>
            <person name="Goeker M."/>
        </authorList>
    </citation>
    <scope>NUCLEOTIDE SEQUENCE [LARGE SCALE GENOMIC DNA]</scope>
    <source>
        <strain evidence="1 2">DSM 15969</strain>
    </source>
</reference>
<organism evidence="1 2">
    <name type="scientific">Anaerospora hongkongensis</name>
    <dbReference type="NCBI Taxonomy" id="244830"/>
    <lineage>
        <taxon>Bacteria</taxon>
        <taxon>Bacillati</taxon>
        <taxon>Bacillota</taxon>
        <taxon>Negativicutes</taxon>
        <taxon>Selenomonadales</taxon>
        <taxon>Sporomusaceae</taxon>
        <taxon>Anaerospora</taxon>
    </lineage>
</organism>
<proteinExistence type="predicted"/>
<evidence type="ECO:0000313" key="1">
    <source>
        <dbReference type="EMBL" id="TCL39317.1"/>
    </source>
</evidence>
<dbReference type="EMBL" id="SLUI01000002">
    <property type="protein sequence ID" value="TCL39317.1"/>
    <property type="molecule type" value="Genomic_DNA"/>
</dbReference>
<evidence type="ECO:0000313" key="2">
    <source>
        <dbReference type="Proteomes" id="UP000295063"/>
    </source>
</evidence>
<keyword evidence="2" id="KW-1185">Reference proteome</keyword>
<sequence>MLDQAEIQKIIRENLPDADNDLLCRLTEEVEKEMESHAQLFIRNLLTQGSAKTRGALFNVDIKI</sequence>
<accession>A0A4R1Q4U9</accession>
<comment type="caution">
    <text evidence="1">The sequence shown here is derived from an EMBL/GenBank/DDBJ whole genome shotgun (WGS) entry which is preliminary data.</text>
</comment>
<dbReference type="Proteomes" id="UP000295063">
    <property type="component" value="Unassembled WGS sequence"/>
</dbReference>
<dbReference type="RefSeq" id="WP_132075647.1">
    <property type="nucleotide sequence ID" value="NZ_DALYTA010000044.1"/>
</dbReference>
<dbReference type="AlphaFoldDB" id="A0A4R1Q4U9"/>
<protein>
    <submittedName>
        <fullName evidence="1">Uncharacterized protein</fullName>
    </submittedName>
</protein>
<name>A0A4R1Q4U9_9FIRM</name>
<gene>
    <name evidence="1" type="ORF">EV210_102231</name>
</gene>